<dbReference type="PANTHER" id="PTHR10366:SF564">
    <property type="entry name" value="STEROL-4-ALPHA-CARBOXYLATE 3-DEHYDROGENASE, DECARBOXYLATING"/>
    <property type="match status" value="1"/>
</dbReference>
<gene>
    <name evidence="4" type="ORF">PGLA2088_LOCUS41826</name>
</gene>
<dbReference type="SUPFAM" id="SSF51735">
    <property type="entry name" value="NAD(P)-binding Rossmann-fold domains"/>
    <property type="match status" value="1"/>
</dbReference>
<dbReference type="EMBL" id="CAJNNW010034001">
    <property type="protein sequence ID" value="CAE8721246.1"/>
    <property type="molecule type" value="Genomic_DNA"/>
</dbReference>
<reference evidence="4" key="1">
    <citation type="submission" date="2021-02" db="EMBL/GenBank/DDBJ databases">
        <authorList>
            <person name="Dougan E. K."/>
            <person name="Rhodes N."/>
            <person name="Thang M."/>
            <person name="Chan C."/>
        </authorList>
    </citation>
    <scope>NUCLEOTIDE SEQUENCE</scope>
</reference>
<evidence type="ECO:0000313" key="5">
    <source>
        <dbReference type="Proteomes" id="UP000626109"/>
    </source>
</evidence>
<dbReference type="InterPro" id="IPR036291">
    <property type="entry name" value="NAD(P)-bd_dom_sf"/>
</dbReference>
<feature type="domain" description="3-beta hydroxysteroid dehydrogenase/isomerase" evidence="3">
    <location>
        <begin position="13"/>
        <end position="268"/>
    </location>
</feature>
<sequence>MASSSFWTGTPCLVIGGAGNLGSWIVQLLRARGASVTTYDLAAYAGSESDVVSRVGDVCDRAALEQAMKGSQVVFHTASIIDIRPVPSPAMRRVNVDGVRNTIECCDACGVKTLVYTSSMEVVAGVDATGVAREFCGGPEDDESLPIPARHHLPYATTKAEAEALVLAAHRSGKLLTTALRSAYIVGPECIGIKIELVKAQKQGGRYISARMPANLSCVHPKNCALAHLLAAEKADESSVGGQAFFVSDFESNTTDINVMVCEANGISATLLPVWVAYIIASLMHVYYRCMFLLCSSVGVSFAIPMDVVDINAMRLAWRNICFSTRKAHEALGYGPSLGDYVSKEECLRQTLDWAKGFWLNLQSDAVRKTH</sequence>
<dbReference type="InterPro" id="IPR002225">
    <property type="entry name" value="3Beta_OHSteriod_DH/Estase"/>
</dbReference>
<dbReference type="AlphaFoldDB" id="A0A813L8A5"/>
<comment type="similarity">
    <text evidence="2">Belongs to the 3-beta-HSD family.</text>
</comment>
<evidence type="ECO:0000256" key="2">
    <source>
        <dbReference type="RuleBase" id="RU004475"/>
    </source>
</evidence>
<dbReference type="GO" id="GO:0016616">
    <property type="term" value="F:oxidoreductase activity, acting on the CH-OH group of donors, NAD or NADP as acceptor"/>
    <property type="evidence" value="ECO:0007669"/>
    <property type="project" value="InterPro"/>
</dbReference>
<proteinExistence type="inferred from homology"/>
<organism evidence="4 5">
    <name type="scientific">Polarella glacialis</name>
    <name type="common">Dinoflagellate</name>
    <dbReference type="NCBI Taxonomy" id="89957"/>
    <lineage>
        <taxon>Eukaryota</taxon>
        <taxon>Sar</taxon>
        <taxon>Alveolata</taxon>
        <taxon>Dinophyceae</taxon>
        <taxon>Suessiales</taxon>
        <taxon>Suessiaceae</taxon>
        <taxon>Polarella</taxon>
    </lineage>
</organism>
<comment type="caution">
    <text evidence="4">The sequence shown here is derived from an EMBL/GenBank/DDBJ whole genome shotgun (WGS) entry which is preliminary data.</text>
</comment>
<evidence type="ECO:0000313" key="4">
    <source>
        <dbReference type="EMBL" id="CAE8721246.1"/>
    </source>
</evidence>
<dbReference type="Gene3D" id="3.40.50.720">
    <property type="entry name" value="NAD(P)-binding Rossmann-like Domain"/>
    <property type="match status" value="1"/>
</dbReference>
<dbReference type="InterPro" id="IPR050425">
    <property type="entry name" value="NAD(P)_dehydrat-like"/>
</dbReference>
<accession>A0A813L8A5</accession>
<dbReference type="GO" id="GO:0006694">
    <property type="term" value="P:steroid biosynthetic process"/>
    <property type="evidence" value="ECO:0007669"/>
    <property type="project" value="InterPro"/>
</dbReference>
<dbReference type="PANTHER" id="PTHR10366">
    <property type="entry name" value="NAD DEPENDENT EPIMERASE/DEHYDRATASE"/>
    <property type="match status" value="1"/>
</dbReference>
<protein>
    <recommendedName>
        <fullName evidence="3">3-beta hydroxysteroid dehydrogenase/isomerase domain-containing protein</fullName>
    </recommendedName>
</protein>
<dbReference type="Proteomes" id="UP000626109">
    <property type="component" value="Unassembled WGS sequence"/>
</dbReference>
<evidence type="ECO:0000259" key="3">
    <source>
        <dbReference type="Pfam" id="PF01073"/>
    </source>
</evidence>
<keyword evidence="1 2" id="KW-0560">Oxidoreductase</keyword>
<dbReference type="Pfam" id="PF01073">
    <property type="entry name" value="3Beta_HSD"/>
    <property type="match status" value="1"/>
</dbReference>
<name>A0A813L8A5_POLGL</name>
<evidence type="ECO:0000256" key="1">
    <source>
        <dbReference type="ARBA" id="ARBA00023002"/>
    </source>
</evidence>